<dbReference type="InterPro" id="IPR009057">
    <property type="entry name" value="Homeodomain-like_sf"/>
</dbReference>
<dbReference type="PANTHER" id="PTHR46459:SF1">
    <property type="entry name" value="E1A-BINDING PROTEIN P400"/>
    <property type="match status" value="1"/>
</dbReference>
<feature type="region of interest" description="Disordered" evidence="11">
    <location>
        <begin position="114"/>
        <end position="136"/>
    </location>
</feature>
<evidence type="ECO:0000256" key="4">
    <source>
        <dbReference type="ARBA" id="ARBA00022763"/>
    </source>
</evidence>
<feature type="compositionally biased region" description="Polar residues" evidence="11">
    <location>
        <begin position="120"/>
        <end position="129"/>
    </location>
</feature>
<evidence type="ECO:0000313" key="13">
    <source>
        <dbReference type="EMBL" id="KAK7207868.1"/>
    </source>
</evidence>
<sequence>MDFSSDLLDRLRFENIERRRQLCSDVVKNRKRKLSELYFLSRSPLLPITDEIIASEDDYLMAFLEKNDLESGHLFDESSLPSSIYSNKMQKTSASDGAHASGRLHPSHIVPYPSDASGKARQTAQPHTPTSIQQYSSSISHYTAGKYGYRTSTPATKLPASVTNLQRHPVAVPQSAHHLAQSQSPAGYASPALKLATPVKDAQSNSPSSPPAPHSAITYKQPFVPQERMTTRVSSGAIKQKSVSEIMGTPSRQSHPRRQAAFTSSIEPELVARSSIAPRNIAVEEPPVKPGVPLVKIFYSIQASPLAALVPFSHKSLTTENYLTSYLESTLVKNFARMDELKREKKWSLRQPQRFRAPKRAKAHWDHLLSEMQVTAQQCAIFRKQKLIDGVSIASMMKEYWVHGKTVCVTTREPRTLSDEEIQAANAAFDEKPSSESQPVGAESAGTGEAATTSAEGAAVEAADESAVSSTAAYGLFSENHFASTDPSKETLFRDMIEELPIVPINKFAMIPLNLPADPASWNKKGQADQSQPQSVSLADMEVSSEHKPLFISEAASRSVFVKAPMPPALKYVEFGVPTIWLPQDDATLLKLASEFVYNWDVVAAHMNIRQSWGFHSNIERRTPWECFERWMQLEPNFQISDLRGPFARHAQIWLEATSRAQAHTKRRMMPMGITNDNQQRGQRRLRWGGMLEAIRKSIRKREGSRRFGSSTGAGAGSSGSAAAASGAAGSGAGHHGAASAGSAAYASSVKAAASAAHANKGARA</sequence>
<dbReference type="RefSeq" id="XP_064770901.1">
    <property type="nucleotide sequence ID" value="XM_064911640.1"/>
</dbReference>
<protein>
    <recommendedName>
        <fullName evidence="3">Chromatin modification-related protein EAF1</fullName>
    </recommendedName>
    <alternativeName>
        <fullName evidence="10">ESA1-associated factor 1</fullName>
    </alternativeName>
    <alternativeName>
        <fullName evidence="9">Vacuolar import and degradation protein 21</fullName>
    </alternativeName>
</protein>
<dbReference type="SMART" id="SM00717">
    <property type="entry name" value="SANT"/>
    <property type="match status" value="1"/>
</dbReference>
<dbReference type="GeneID" id="90037152"/>
<comment type="function">
    <text evidence="8">Component of the NuA4 histone acetyltransferase complex which is involved in transcriptional activation of selected genes principally by acetylation of nucleosomal histone H4 and H2A. The NuA4 complex is also involved in DNA repair.</text>
</comment>
<evidence type="ECO:0000256" key="5">
    <source>
        <dbReference type="ARBA" id="ARBA00022853"/>
    </source>
</evidence>
<dbReference type="InterPro" id="IPR014012">
    <property type="entry name" value="HSA_dom"/>
</dbReference>
<evidence type="ECO:0000259" key="12">
    <source>
        <dbReference type="PROSITE" id="PS50090"/>
    </source>
</evidence>
<dbReference type="InterPro" id="IPR001005">
    <property type="entry name" value="SANT/Myb"/>
</dbReference>
<feature type="compositionally biased region" description="Low complexity" evidence="11">
    <location>
        <begin position="719"/>
        <end position="728"/>
    </location>
</feature>
<dbReference type="Pfam" id="PF13921">
    <property type="entry name" value="Myb_DNA-bind_6"/>
    <property type="match status" value="1"/>
</dbReference>
<dbReference type="PROSITE" id="PS50090">
    <property type="entry name" value="MYB_LIKE"/>
    <property type="match status" value="1"/>
</dbReference>
<keyword evidence="7" id="KW-0539">Nucleus</keyword>
<feature type="compositionally biased region" description="Low complexity" evidence="11">
    <location>
        <begin position="736"/>
        <end position="745"/>
    </location>
</feature>
<accession>A0ABR1FFC5</accession>
<evidence type="ECO:0000256" key="11">
    <source>
        <dbReference type="SAM" id="MobiDB-lite"/>
    </source>
</evidence>
<evidence type="ECO:0000256" key="1">
    <source>
        <dbReference type="ARBA" id="ARBA00004123"/>
    </source>
</evidence>
<feature type="domain" description="Myb-like" evidence="12">
    <location>
        <begin position="581"/>
        <end position="635"/>
    </location>
</feature>
<proteinExistence type="inferred from homology"/>
<name>A0ABR1FFC5_9ASCO</name>
<dbReference type="Proteomes" id="UP001498771">
    <property type="component" value="Unassembled WGS sequence"/>
</dbReference>
<dbReference type="PANTHER" id="PTHR46459">
    <property type="entry name" value="E1A-BINDING PROTEIN P400-RELATED"/>
    <property type="match status" value="1"/>
</dbReference>
<dbReference type="SUPFAM" id="SSF46689">
    <property type="entry name" value="Homeodomain-like"/>
    <property type="match status" value="1"/>
</dbReference>
<dbReference type="Gene3D" id="1.10.10.60">
    <property type="entry name" value="Homeodomain-like"/>
    <property type="match status" value="1"/>
</dbReference>
<feature type="region of interest" description="Disordered" evidence="11">
    <location>
        <begin position="427"/>
        <end position="462"/>
    </location>
</feature>
<evidence type="ECO:0000256" key="9">
    <source>
        <dbReference type="ARBA" id="ARBA00029670"/>
    </source>
</evidence>
<comment type="similarity">
    <text evidence="2">Belongs to the EAF1 family.</text>
</comment>
<evidence type="ECO:0000256" key="2">
    <source>
        <dbReference type="ARBA" id="ARBA00008913"/>
    </source>
</evidence>
<keyword evidence="5" id="KW-0156">Chromatin regulator</keyword>
<dbReference type="Pfam" id="PF07529">
    <property type="entry name" value="HSA"/>
    <property type="match status" value="1"/>
</dbReference>
<evidence type="ECO:0000256" key="7">
    <source>
        <dbReference type="ARBA" id="ARBA00023242"/>
    </source>
</evidence>
<evidence type="ECO:0000313" key="14">
    <source>
        <dbReference type="Proteomes" id="UP001498771"/>
    </source>
</evidence>
<dbReference type="EMBL" id="JBBJBU010000001">
    <property type="protein sequence ID" value="KAK7207868.1"/>
    <property type="molecule type" value="Genomic_DNA"/>
</dbReference>
<comment type="caution">
    <text evidence="13">The sequence shown here is derived from an EMBL/GenBank/DDBJ whole genome shotgun (WGS) entry which is preliminary data.</text>
</comment>
<dbReference type="CDD" id="cd00167">
    <property type="entry name" value="SANT"/>
    <property type="match status" value="1"/>
</dbReference>
<comment type="subcellular location">
    <subcellularLocation>
        <location evidence="1">Nucleus</location>
    </subcellularLocation>
</comment>
<feature type="region of interest" description="Disordered" evidence="11">
    <location>
        <begin position="235"/>
        <end position="265"/>
    </location>
</feature>
<feature type="region of interest" description="Disordered" evidence="11">
    <location>
        <begin position="699"/>
        <end position="745"/>
    </location>
</feature>
<evidence type="ECO:0000256" key="6">
    <source>
        <dbReference type="ARBA" id="ARBA00023204"/>
    </source>
</evidence>
<evidence type="ECO:0000256" key="10">
    <source>
        <dbReference type="ARBA" id="ARBA00032084"/>
    </source>
</evidence>
<gene>
    <name evidence="13" type="ORF">BZA70DRAFT_272396</name>
</gene>
<feature type="region of interest" description="Disordered" evidence="11">
    <location>
        <begin position="197"/>
        <end position="217"/>
    </location>
</feature>
<evidence type="ECO:0000256" key="8">
    <source>
        <dbReference type="ARBA" id="ARBA00025178"/>
    </source>
</evidence>
<reference evidence="13 14" key="1">
    <citation type="submission" date="2024-03" db="EMBL/GenBank/DDBJ databases">
        <title>Genome-scale model development and genomic sequencing of the oleaginous clade Lipomyces.</title>
        <authorList>
            <consortium name="Lawrence Berkeley National Laboratory"/>
            <person name="Czajka J.J."/>
            <person name="Han Y."/>
            <person name="Kim J."/>
            <person name="Mondo S.J."/>
            <person name="Hofstad B.A."/>
            <person name="Robles A."/>
            <person name="Haridas S."/>
            <person name="Riley R."/>
            <person name="LaButti K."/>
            <person name="Pangilinan J."/>
            <person name="Andreopoulos W."/>
            <person name="Lipzen A."/>
            <person name="Yan J."/>
            <person name="Wang M."/>
            <person name="Ng V."/>
            <person name="Grigoriev I.V."/>
            <person name="Spatafora J.W."/>
            <person name="Magnuson J.K."/>
            <person name="Baker S.E."/>
            <person name="Pomraning K.R."/>
        </authorList>
    </citation>
    <scope>NUCLEOTIDE SEQUENCE [LARGE SCALE GENOMIC DNA]</scope>
    <source>
        <strain evidence="13 14">Phaff 52-87</strain>
    </source>
</reference>
<keyword evidence="6" id="KW-0234">DNA repair</keyword>
<feature type="compositionally biased region" description="Low complexity" evidence="11">
    <location>
        <begin position="440"/>
        <end position="462"/>
    </location>
</feature>
<organism evidence="13 14">
    <name type="scientific">Myxozyma melibiosi</name>
    <dbReference type="NCBI Taxonomy" id="54550"/>
    <lineage>
        <taxon>Eukaryota</taxon>
        <taxon>Fungi</taxon>
        <taxon>Dikarya</taxon>
        <taxon>Ascomycota</taxon>
        <taxon>Saccharomycotina</taxon>
        <taxon>Lipomycetes</taxon>
        <taxon>Lipomycetales</taxon>
        <taxon>Lipomycetaceae</taxon>
        <taxon>Myxozyma</taxon>
    </lineage>
</organism>
<evidence type="ECO:0000256" key="3">
    <source>
        <dbReference type="ARBA" id="ARBA00018561"/>
    </source>
</evidence>
<keyword evidence="14" id="KW-1185">Reference proteome</keyword>
<keyword evidence="4" id="KW-0227">DNA damage</keyword>